<sequence>MDNILEEEMDVDMEIVDKSSMKKKKRKLELNNSLLTDERFKEMFENKVCHPTSCFSVLFLFVSNK</sequence>
<organism evidence="1">
    <name type="scientific">Arundo donax</name>
    <name type="common">Giant reed</name>
    <name type="synonym">Donax arundinaceus</name>
    <dbReference type="NCBI Taxonomy" id="35708"/>
    <lineage>
        <taxon>Eukaryota</taxon>
        <taxon>Viridiplantae</taxon>
        <taxon>Streptophyta</taxon>
        <taxon>Embryophyta</taxon>
        <taxon>Tracheophyta</taxon>
        <taxon>Spermatophyta</taxon>
        <taxon>Magnoliopsida</taxon>
        <taxon>Liliopsida</taxon>
        <taxon>Poales</taxon>
        <taxon>Poaceae</taxon>
        <taxon>PACMAD clade</taxon>
        <taxon>Arundinoideae</taxon>
        <taxon>Arundineae</taxon>
        <taxon>Arundo</taxon>
    </lineage>
</organism>
<accession>A0A0A9DSQ1</accession>
<proteinExistence type="predicted"/>
<name>A0A0A9DSQ1_ARUDO</name>
<reference evidence="1" key="2">
    <citation type="journal article" date="2015" name="Data Brief">
        <title>Shoot transcriptome of the giant reed, Arundo donax.</title>
        <authorList>
            <person name="Barrero R.A."/>
            <person name="Guerrero F.D."/>
            <person name="Moolhuijzen P."/>
            <person name="Goolsby J.A."/>
            <person name="Tidwell J."/>
            <person name="Bellgard S.E."/>
            <person name="Bellgard M.I."/>
        </authorList>
    </citation>
    <scope>NUCLEOTIDE SEQUENCE</scope>
    <source>
        <tissue evidence="1">Shoot tissue taken approximately 20 cm above the soil surface</tissue>
    </source>
</reference>
<protein>
    <submittedName>
        <fullName evidence="1">Uncharacterized protein</fullName>
    </submittedName>
</protein>
<reference evidence="1" key="1">
    <citation type="submission" date="2014-09" db="EMBL/GenBank/DDBJ databases">
        <authorList>
            <person name="Magalhaes I.L.F."/>
            <person name="Oliveira U."/>
            <person name="Santos F.R."/>
            <person name="Vidigal T.H.D.A."/>
            <person name="Brescovit A.D."/>
            <person name="Santos A.J."/>
        </authorList>
    </citation>
    <scope>NUCLEOTIDE SEQUENCE</scope>
    <source>
        <tissue evidence="1">Shoot tissue taken approximately 20 cm above the soil surface</tissue>
    </source>
</reference>
<dbReference type="AlphaFoldDB" id="A0A0A9DSQ1"/>
<evidence type="ECO:0000313" key="1">
    <source>
        <dbReference type="EMBL" id="JAD86807.1"/>
    </source>
</evidence>
<dbReference type="EMBL" id="GBRH01211088">
    <property type="protein sequence ID" value="JAD86807.1"/>
    <property type="molecule type" value="Transcribed_RNA"/>
</dbReference>